<dbReference type="SUPFAM" id="SSF56281">
    <property type="entry name" value="Metallo-hydrolase/oxidoreductase"/>
    <property type="match status" value="1"/>
</dbReference>
<dbReference type="InterPro" id="IPR001279">
    <property type="entry name" value="Metallo-B-lactamas"/>
</dbReference>
<sequence>MKIREIGKRGVLFTFEDGDSPMGCDTSVYLVLGEKRAYLCDTFLGPQWMDVIKQYLRSNGYEGRLIVFNTHSDFDHVWGNGAFDDSDILAHTLARKRMKERWEFDYSKLSRFRQVDIFMRLPNITFSDSLFFEDDGVEFRHMPGHTVCSSVCLDWQESVLFVGDLLEEPVPVTLWGDLVTFTETLKSLRNLNFSTVISAHSGVVGPELFEKNIEYIKDLLLRKEIAFPAGADDGAHPFNVKYLKYLKYEEMARAKEGESFDFSKFKREFWAFVGYDQERMAEESKIIIETPPEKYEEAWERYLHG</sequence>
<evidence type="ECO:0000313" key="2">
    <source>
        <dbReference type="EMBL" id="SSC13827.1"/>
    </source>
</evidence>
<dbReference type="Pfam" id="PF00753">
    <property type="entry name" value="Lactamase_B"/>
    <property type="match status" value="1"/>
</dbReference>
<name>A0A7Z7PRU2_9BACT</name>
<dbReference type="EMBL" id="LS974202">
    <property type="protein sequence ID" value="SSC13827.1"/>
    <property type="molecule type" value="Genomic_DNA"/>
</dbReference>
<dbReference type="RefSeq" id="WP_169699950.1">
    <property type="nucleotide sequence ID" value="NZ_LS974202.1"/>
</dbReference>
<protein>
    <submittedName>
        <fullName evidence="2">Beta-lactamase-like protein</fullName>
    </submittedName>
</protein>
<evidence type="ECO:0000259" key="1">
    <source>
        <dbReference type="SMART" id="SM00849"/>
    </source>
</evidence>
<gene>
    <name evidence="2" type="ORF">MESINF_2387</name>
</gene>
<keyword evidence="3" id="KW-1185">Reference proteome</keyword>
<dbReference type="InterPro" id="IPR036866">
    <property type="entry name" value="RibonucZ/Hydroxyglut_hydro"/>
</dbReference>
<feature type="domain" description="Metallo-beta-lactamase" evidence="1">
    <location>
        <begin position="25"/>
        <end position="200"/>
    </location>
</feature>
<evidence type="ECO:0000313" key="3">
    <source>
        <dbReference type="Proteomes" id="UP000250796"/>
    </source>
</evidence>
<proteinExistence type="predicted"/>
<dbReference type="PANTHER" id="PTHR42951">
    <property type="entry name" value="METALLO-BETA-LACTAMASE DOMAIN-CONTAINING"/>
    <property type="match status" value="1"/>
</dbReference>
<dbReference type="AlphaFoldDB" id="A0A7Z7PRU2"/>
<dbReference type="KEGG" id="minf:MESINF_2387"/>
<reference evidence="2 3" key="1">
    <citation type="submission" date="2017-01" db="EMBL/GenBank/DDBJ databases">
        <authorList>
            <person name="Erauso G."/>
        </authorList>
    </citation>
    <scope>NUCLEOTIDE SEQUENCE [LARGE SCALE GENOMIC DNA]</scope>
    <source>
        <strain evidence="2">MESINF1</strain>
    </source>
</reference>
<dbReference type="Gene3D" id="3.60.15.10">
    <property type="entry name" value="Ribonuclease Z/Hydroxyacylglutathione hydrolase-like"/>
    <property type="match status" value="1"/>
</dbReference>
<organism evidence="2 3">
    <name type="scientific">Mesotoga infera</name>
    <dbReference type="NCBI Taxonomy" id="1236046"/>
    <lineage>
        <taxon>Bacteria</taxon>
        <taxon>Thermotogati</taxon>
        <taxon>Thermotogota</taxon>
        <taxon>Thermotogae</taxon>
        <taxon>Kosmotogales</taxon>
        <taxon>Kosmotogaceae</taxon>
        <taxon>Mesotoga</taxon>
    </lineage>
</organism>
<dbReference type="InterPro" id="IPR050855">
    <property type="entry name" value="NDM-1-like"/>
</dbReference>
<dbReference type="Proteomes" id="UP000250796">
    <property type="component" value="Chromosome MESINF"/>
</dbReference>
<dbReference type="SMART" id="SM00849">
    <property type="entry name" value="Lactamase_B"/>
    <property type="match status" value="1"/>
</dbReference>
<accession>A0A7Z7PRU2</accession>